<dbReference type="AlphaFoldDB" id="A0A9D8PML2"/>
<dbReference type="InterPro" id="IPR014729">
    <property type="entry name" value="Rossmann-like_a/b/a_fold"/>
</dbReference>
<comment type="caution">
    <text evidence="5">The sequence shown here is derived from an EMBL/GenBank/DDBJ whole genome shotgun (WGS) entry which is preliminary data.</text>
</comment>
<organism evidence="5 6">
    <name type="scientific">Candidatus Zymogenus saltonus</name>
    <dbReference type="NCBI Taxonomy" id="2844893"/>
    <lineage>
        <taxon>Bacteria</taxon>
        <taxon>Deltaproteobacteria</taxon>
        <taxon>Candidatus Zymogenia</taxon>
        <taxon>Candidatus Zymogeniales</taxon>
        <taxon>Candidatus Zymogenaceae</taxon>
        <taxon>Candidatus Zymogenus</taxon>
    </lineage>
</organism>
<name>A0A9D8PML2_9DELT</name>
<keyword evidence="2" id="KW-0067">ATP-binding</keyword>
<evidence type="ECO:0000259" key="4">
    <source>
        <dbReference type="Pfam" id="PF18297"/>
    </source>
</evidence>
<dbReference type="Pfam" id="PF02568">
    <property type="entry name" value="ThiI"/>
    <property type="match status" value="1"/>
</dbReference>
<protein>
    <submittedName>
        <fullName evidence="5">Thiamine biosynthesis protein</fullName>
    </submittedName>
</protein>
<reference evidence="5" key="1">
    <citation type="journal article" date="2021" name="Environ. Microbiol.">
        <title>Genomic characterization of three novel Desulfobacterota classes expand the metabolic and phylogenetic diversity of the phylum.</title>
        <authorList>
            <person name="Murphy C.L."/>
            <person name="Biggerstaff J."/>
            <person name="Eichhorn A."/>
            <person name="Ewing E."/>
            <person name="Shahan R."/>
            <person name="Soriano D."/>
            <person name="Stewart S."/>
            <person name="VanMol K."/>
            <person name="Walker R."/>
            <person name="Walters P."/>
            <person name="Elshahed M.S."/>
            <person name="Youssef N.H."/>
        </authorList>
    </citation>
    <scope>NUCLEOTIDE SEQUENCE</scope>
    <source>
        <strain evidence="5">Zod_Metabat.24</strain>
    </source>
</reference>
<evidence type="ECO:0000259" key="3">
    <source>
        <dbReference type="Pfam" id="PF02568"/>
    </source>
</evidence>
<evidence type="ECO:0000313" key="6">
    <source>
        <dbReference type="Proteomes" id="UP000809273"/>
    </source>
</evidence>
<proteinExistence type="predicted"/>
<evidence type="ECO:0000313" key="5">
    <source>
        <dbReference type="EMBL" id="MBN1572028.1"/>
    </source>
</evidence>
<feature type="domain" description="NFACT protein RNA binding" evidence="4">
    <location>
        <begin position="241"/>
        <end position="342"/>
    </location>
</feature>
<dbReference type="InterPro" id="IPR020536">
    <property type="entry name" value="ThiI_AANH"/>
</dbReference>
<dbReference type="Proteomes" id="UP000809273">
    <property type="component" value="Unassembled WGS sequence"/>
</dbReference>
<dbReference type="InterPro" id="IPR059101">
    <property type="entry name" value="NFACT-R_2"/>
</dbReference>
<sequence length="345" mass="37487">MDLKAVRAVSLISGGLDGLLATRLVMDMGIDVLALNFVTPFFGMGPGLGYDEYAGEFKARMLDLYGIKAEVIDISEKYIEIVGNPPHGYGKDFNPCLDCKIMMVSEAKRYIDDTAEGGEARLIVTGEVLGQRPMSQRRDTLRIIERESDCRGILLRPLSARLLEPTVLEEEGYVDRGSLLGLSGRGRKPQIALAGSLGIEQFEAPAGGCCLTDPIISKRIRRLYGVKGTPAPEYISMMRAGRPFHLGGGVILTLGRDDGENRIIEKMGGSGSIFVRLVDVPGPLGLMRGDYNNDHISLAISILARYSKARNEGSVRGGVGGAVDKIEGEIRARPIDDEDIETLRF</sequence>
<dbReference type="EMBL" id="JAFGIX010000010">
    <property type="protein sequence ID" value="MBN1572028.1"/>
    <property type="molecule type" value="Genomic_DNA"/>
</dbReference>
<dbReference type="GO" id="GO:0005524">
    <property type="term" value="F:ATP binding"/>
    <property type="evidence" value="ECO:0007669"/>
    <property type="project" value="UniProtKB-KW"/>
</dbReference>
<accession>A0A9D8PML2</accession>
<keyword evidence="1" id="KW-0547">Nucleotide-binding</keyword>
<evidence type="ECO:0000256" key="2">
    <source>
        <dbReference type="ARBA" id="ARBA00022840"/>
    </source>
</evidence>
<gene>
    <name evidence="5" type="ORF">JW984_02405</name>
</gene>
<feature type="domain" description="Thil AANH" evidence="3">
    <location>
        <begin position="7"/>
        <end position="158"/>
    </location>
</feature>
<dbReference type="GO" id="GO:0004810">
    <property type="term" value="F:CCA tRNA nucleotidyltransferase activity"/>
    <property type="evidence" value="ECO:0007669"/>
    <property type="project" value="InterPro"/>
</dbReference>
<dbReference type="SUPFAM" id="SSF52402">
    <property type="entry name" value="Adenine nucleotide alpha hydrolases-like"/>
    <property type="match status" value="1"/>
</dbReference>
<dbReference type="Gene3D" id="3.40.50.620">
    <property type="entry name" value="HUPs"/>
    <property type="match status" value="1"/>
</dbReference>
<reference evidence="5" key="2">
    <citation type="submission" date="2021-01" db="EMBL/GenBank/DDBJ databases">
        <authorList>
            <person name="Hahn C.R."/>
            <person name="Youssef N.H."/>
            <person name="Elshahed M."/>
        </authorList>
    </citation>
    <scope>NUCLEOTIDE SEQUENCE</scope>
    <source>
        <strain evidence="5">Zod_Metabat.24</strain>
    </source>
</reference>
<dbReference type="Pfam" id="PF18297">
    <property type="entry name" value="NFACT-R_2"/>
    <property type="match status" value="1"/>
</dbReference>
<evidence type="ECO:0000256" key="1">
    <source>
        <dbReference type="ARBA" id="ARBA00022741"/>
    </source>
</evidence>